<dbReference type="EMBL" id="QEWE01000005">
    <property type="protein sequence ID" value="REJ31399.1"/>
    <property type="molecule type" value="Genomic_DNA"/>
</dbReference>
<proteinExistence type="predicted"/>
<feature type="region of interest" description="Disordered" evidence="1">
    <location>
        <begin position="1"/>
        <end position="80"/>
    </location>
</feature>
<evidence type="ECO:0000313" key="3">
    <source>
        <dbReference type="Proteomes" id="UP000257014"/>
    </source>
</evidence>
<dbReference type="Proteomes" id="UP000257014">
    <property type="component" value="Unassembled WGS sequence"/>
</dbReference>
<name>A0A3E0K848_9BACI</name>
<accession>A0A3E0K848</accession>
<dbReference type="AlphaFoldDB" id="A0A3E0K848"/>
<evidence type="ECO:0000313" key="2">
    <source>
        <dbReference type="EMBL" id="REJ31399.1"/>
    </source>
</evidence>
<reference evidence="2 3" key="1">
    <citation type="submission" date="2018-03" db="EMBL/GenBank/DDBJ databases">
        <authorList>
            <person name="Keele B.F."/>
        </authorList>
    </citation>
    <scope>NUCLEOTIDE SEQUENCE [LARGE SCALE GENOMIC DNA]</scope>
    <source>
        <strain evidence="2">ZCTH4_d</strain>
    </source>
</reference>
<organism evidence="2 3">
    <name type="scientific">Caldibacillus debilis</name>
    <dbReference type="NCBI Taxonomy" id="301148"/>
    <lineage>
        <taxon>Bacteria</taxon>
        <taxon>Bacillati</taxon>
        <taxon>Bacillota</taxon>
        <taxon>Bacilli</taxon>
        <taxon>Bacillales</taxon>
        <taxon>Bacillaceae</taxon>
        <taxon>Caldibacillus</taxon>
    </lineage>
</organism>
<sequence>MEKEKIRRGAAGSLRFEKIPGGARRPSREEKSRKKGRWTRGKDDRGTMGDLPGKNRAPIGRRFAGGSNAPEKGQRICSHP</sequence>
<comment type="caution">
    <text evidence="2">The sequence shown here is derived from an EMBL/GenBank/DDBJ whole genome shotgun (WGS) entry which is preliminary data.</text>
</comment>
<gene>
    <name evidence="2" type="ORF">C6P37_01025</name>
</gene>
<protein>
    <submittedName>
        <fullName evidence="2">Uncharacterized protein</fullName>
    </submittedName>
</protein>
<evidence type="ECO:0000256" key="1">
    <source>
        <dbReference type="SAM" id="MobiDB-lite"/>
    </source>
</evidence>